<keyword evidence="3" id="KW-0847">Vitamin C</keyword>
<dbReference type="EMBL" id="JAHBAY010000005">
    <property type="protein sequence ID" value="MBT0770269.1"/>
    <property type="molecule type" value="Genomic_DNA"/>
</dbReference>
<keyword evidence="2" id="KW-0479">Metal-binding</keyword>
<evidence type="ECO:0000256" key="4">
    <source>
        <dbReference type="ARBA" id="ARBA00022964"/>
    </source>
</evidence>
<dbReference type="Proteomes" id="UP001197247">
    <property type="component" value="Unassembled WGS sequence"/>
</dbReference>
<evidence type="ECO:0000256" key="6">
    <source>
        <dbReference type="ARBA" id="ARBA00023004"/>
    </source>
</evidence>
<dbReference type="Pfam" id="PF13640">
    <property type="entry name" value="2OG-FeII_Oxy_3"/>
    <property type="match status" value="1"/>
</dbReference>
<reference evidence="8 9" key="1">
    <citation type="submission" date="2021-05" db="EMBL/GenBank/DDBJ databases">
        <title>Kineosporia and Streptomyces sp. nov. two new marine actinobacteria isolated from Coral.</title>
        <authorList>
            <person name="Buangrab K."/>
            <person name="Sutthacheep M."/>
            <person name="Yeemin T."/>
            <person name="Harunari E."/>
            <person name="Igarashi Y."/>
            <person name="Kanchanasin P."/>
            <person name="Tanasupawat S."/>
            <person name="Phongsopitanun W."/>
        </authorList>
    </citation>
    <scope>NUCLEOTIDE SEQUENCE [LARGE SCALE GENOMIC DNA]</scope>
    <source>
        <strain evidence="8 9">J2-2</strain>
    </source>
</reference>
<dbReference type="RefSeq" id="WP_214156556.1">
    <property type="nucleotide sequence ID" value="NZ_JAHBAY010000005.1"/>
</dbReference>
<keyword evidence="5" id="KW-0560">Oxidoreductase</keyword>
<accession>A0ABS5TGP5</accession>
<dbReference type="InterPro" id="IPR006620">
    <property type="entry name" value="Pro_4_hyd_alph"/>
</dbReference>
<evidence type="ECO:0000256" key="1">
    <source>
        <dbReference type="ARBA" id="ARBA00001961"/>
    </source>
</evidence>
<dbReference type="InterPro" id="IPR044862">
    <property type="entry name" value="Pro_4_hyd_alph_FE2OG_OXY"/>
</dbReference>
<dbReference type="PANTHER" id="PTHR33099">
    <property type="entry name" value="FE2OG DIOXYGENASE DOMAIN-CONTAINING PROTEIN"/>
    <property type="match status" value="1"/>
</dbReference>
<proteinExistence type="predicted"/>
<gene>
    <name evidence="8" type="ORF">KIH74_15110</name>
</gene>
<comment type="cofactor">
    <cofactor evidence="1">
        <name>L-ascorbate</name>
        <dbReference type="ChEBI" id="CHEBI:38290"/>
    </cofactor>
</comment>
<dbReference type="PANTHER" id="PTHR33099:SF7">
    <property type="entry name" value="MYND-TYPE DOMAIN-CONTAINING PROTEIN"/>
    <property type="match status" value="1"/>
</dbReference>
<keyword evidence="9" id="KW-1185">Reference proteome</keyword>
<dbReference type="SMART" id="SM00702">
    <property type="entry name" value="P4Hc"/>
    <property type="match status" value="1"/>
</dbReference>
<name>A0ABS5TGP5_9ACTN</name>
<evidence type="ECO:0000313" key="8">
    <source>
        <dbReference type="EMBL" id="MBT0770269.1"/>
    </source>
</evidence>
<evidence type="ECO:0000259" key="7">
    <source>
        <dbReference type="PROSITE" id="PS51471"/>
    </source>
</evidence>
<dbReference type="PROSITE" id="PS51471">
    <property type="entry name" value="FE2OG_OXY"/>
    <property type="match status" value="1"/>
</dbReference>
<evidence type="ECO:0000313" key="9">
    <source>
        <dbReference type="Proteomes" id="UP001197247"/>
    </source>
</evidence>
<dbReference type="Gene3D" id="2.60.120.620">
    <property type="entry name" value="q2cbj1_9rhob like domain"/>
    <property type="match status" value="1"/>
</dbReference>
<evidence type="ECO:0000256" key="5">
    <source>
        <dbReference type="ARBA" id="ARBA00023002"/>
    </source>
</evidence>
<keyword evidence="4" id="KW-0223">Dioxygenase</keyword>
<keyword evidence="6" id="KW-0408">Iron</keyword>
<evidence type="ECO:0000256" key="3">
    <source>
        <dbReference type="ARBA" id="ARBA00022896"/>
    </source>
</evidence>
<evidence type="ECO:0000256" key="2">
    <source>
        <dbReference type="ARBA" id="ARBA00022723"/>
    </source>
</evidence>
<comment type="caution">
    <text evidence="8">The sequence shown here is derived from an EMBL/GenBank/DDBJ whole genome shotgun (WGS) entry which is preliminary data.</text>
</comment>
<protein>
    <submittedName>
        <fullName evidence="8">2OG-Fe(II) oxygenase</fullName>
    </submittedName>
</protein>
<sequence>MAKSTNPTPSARERLAALLAEHGEVASSVQLTAKSPKALAVDVRGIGGLKLPLTAAQTKKLRGLGRPARFGKGEETLVDAGVRDTWEIPRDLVDVRWVDGLDAELGLVREELGLPTGSRLTAELHSVLLYDEGQFFLPHQDSEKDDAMVATLVVTLPSAHTGGELIVHHRGEATRYRGFPDRVALVAFYADCRHEVLPVRSGSRVTITYNLLLQGGRGERPGVSSSVRELLDEHFRTSSTPRWPGDVREPPEHLAFLLDHEYSQRGLSWDRLKGADASAATALRDAAAEQGDYEAVLALGEIHERWDAWDEDPYRYYPAPDDDEGRFDENGYYLNDLIEAEHRFVLNDPSFPAGAIDLDESEVCSVTPTSAMPADSSEYEGYLGNYGNTLDRWYRRAAVVIWPREQTFVVRARSSPVWALDTLIAGRDPDVARELAPYWEGSVRSHGGDAPLLGKALEAALALDDAGLATMLLSPFTIERLGAAHMPVLAELAARHGATWSRGILDSWFGETMRRWYSPGSSREGWIGGLPELLAHLPAGERVLRQELTQRSWDSLAAMIASDLRVPQRSVRHRQLGDLGMAFGAVVRAAASLRTQTLSRSIVKRCLSYGDSFSACLMPALRDAVDRAPGQDWEPAFLDLGTAEASRLRTRLEMPERAAGDWSIGLPDGCDCELCGQLAAFLADPEQLRKDWPLAKDRRGHVHARIDAAELPVTHETRRSGRPFVLVLVKTQRLFDDERLERARDADDLGWLGRQGMG</sequence>
<dbReference type="InterPro" id="IPR005123">
    <property type="entry name" value="Oxoglu/Fe-dep_dioxygenase_dom"/>
</dbReference>
<organism evidence="8 9">
    <name type="scientific">Kineosporia corallincola</name>
    <dbReference type="NCBI Taxonomy" id="2835133"/>
    <lineage>
        <taxon>Bacteria</taxon>
        <taxon>Bacillati</taxon>
        <taxon>Actinomycetota</taxon>
        <taxon>Actinomycetes</taxon>
        <taxon>Kineosporiales</taxon>
        <taxon>Kineosporiaceae</taxon>
        <taxon>Kineosporia</taxon>
    </lineage>
</organism>
<feature type="domain" description="Fe2OG dioxygenase" evidence="7">
    <location>
        <begin position="121"/>
        <end position="215"/>
    </location>
</feature>